<name>A0A060TBX6_BLAAD</name>
<keyword evidence="2" id="KW-0472">Membrane</keyword>
<feature type="compositionally biased region" description="Polar residues" evidence="1">
    <location>
        <begin position="122"/>
        <end position="138"/>
    </location>
</feature>
<dbReference type="EMBL" id="HG937694">
    <property type="protein sequence ID" value="CDP38595.1"/>
    <property type="molecule type" value="Genomic_DNA"/>
</dbReference>
<dbReference type="SMART" id="SM00546">
    <property type="entry name" value="CUE"/>
    <property type="match status" value="1"/>
</dbReference>
<dbReference type="AlphaFoldDB" id="A0A060TBX6"/>
<feature type="region of interest" description="Disordered" evidence="1">
    <location>
        <begin position="28"/>
        <end position="57"/>
    </location>
</feature>
<sequence>MDSSTVSFLLAVATAFVVLRWYLSTPQANSHPANRRASQEAPQERVPVNPNPSYRRPVTDSMVEVVQAIAPTLSTAQIRQDLERTGSVEATIERYLANGGLPGASSSSSQSPQQPAKVDKPLNSSDPNLISRYNLQDRVSTEAEQSKDKAERLKWTTDKSERQAQLRRQQEEMILRARRQFQQNNADK</sequence>
<evidence type="ECO:0000259" key="3">
    <source>
        <dbReference type="PROSITE" id="PS51140"/>
    </source>
</evidence>
<dbReference type="GO" id="GO:0043130">
    <property type="term" value="F:ubiquitin binding"/>
    <property type="evidence" value="ECO:0007669"/>
    <property type="project" value="InterPro"/>
</dbReference>
<keyword evidence="2" id="KW-1133">Transmembrane helix</keyword>
<evidence type="ECO:0000256" key="2">
    <source>
        <dbReference type="SAM" id="Phobius"/>
    </source>
</evidence>
<proteinExistence type="predicted"/>
<feature type="domain" description="CUE" evidence="3">
    <location>
        <begin position="58"/>
        <end position="101"/>
    </location>
</feature>
<dbReference type="PhylomeDB" id="A0A060TBX6"/>
<reference evidence="4" key="2">
    <citation type="submission" date="2014-06" db="EMBL/GenBank/DDBJ databases">
        <title>The complete genome of Blastobotrys (Arxula) adeninivorans LS3 - a yeast of biotechnological interest.</title>
        <authorList>
            <person name="Kunze G."/>
            <person name="Gaillardin C."/>
            <person name="Czernicka M."/>
            <person name="Durrens P."/>
            <person name="Martin T."/>
            <person name="Boer E."/>
            <person name="Gabaldon T."/>
            <person name="Cruz J."/>
            <person name="Talla E."/>
            <person name="Marck C."/>
            <person name="Goffeau A."/>
            <person name="Barbe V."/>
            <person name="Baret P."/>
            <person name="Baronian K."/>
            <person name="Beier S."/>
            <person name="Bleykasten C."/>
            <person name="Bode R."/>
            <person name="Casaregola S."/>
            <person name="Despons L."/>
            <person name="Fairhead C."/>
            <person name="Giersberg M."/>
            <person name="Gierski P."/>
            <person name="Hahnel U."/>
            <person name="Hartmann A."/>
            <person name="Jankowska D."/>
            <person name="Jubin C."/>
            <person name="Jung P."/>
            <person name="Lafontaine I."/>
            <person name="Leh-Louis V."/>
            <person name="Lemaire M."/>
            <person name="Marcet-Houben M."/>
            <person name="Mascher M."/>
            <person name="Morel G."/>
            <person name="Richard G.-F."/>
            <person name="Riechen J."/>
            <person name="Sacerdot C."/>
            <person name="Sarkar A."/>
            <person name="Savel G."/>
            <person name="Schacherer J."/>
            <person name="Sherman D."/>
            <person name="Straub M.-L."/>
            <person name="Stein N."/>
            <person name="Thierry A."/>
            <person name="Trautwein-Schult A."/>
            <person name="Westhof E."/>
            <person name="Worch S."/>
            <person name="Dujon B."/>
            <person name="Souciet J.-L."/>
            <person name="Wincker P."/>
            <person name="Scholz U."/>
            <person name="Neuveglise N."/>
        </authorList>
    </citation>
    <scope>NUCLEOTIDE SEQUENCE</scope>
    <source>
        <strain evidence="4">LS3</strain>
    </source>
</reference>
<feature type="compositionally biased region" description="Low complexity" evidence="1">
    <location>
        <begin position="105"/>
        <end position="115"/>
    </location>
</feature>
<evidence type="ECO:0000256" key="1">
    <source>
        <dbReference type="SAM" id="MobiDB-lite"/>
    </source>
</evidence>
<dbReference type="PROSITE" id="PS51140">
    <property type="entry name" value="CUE"/>
    <property type="match status" value="1"/>
</dbReference>
<accession>A0A060TBX6</accession>
<dbReference type="Gene3D" id="1.10.8.10">
    <property type="entry name" value="DNA helicase RuvA subunit, C-terminal domain"/>
    <property type="match status" value="1"/>
</dbReference>
<dbReference type="Pfam" id="PF02845">
    <property type="entry name" value="CUE"/>
    <property type="match status" value="1"/>
</dbReference>
<dbReference type="CDD" id="cd14424">
    <property type="entry name" value="CUE_Cue1p_like"/>
    <property type="match status" value="1"/>
</dbReference>
<feature type="region of interest" description="Disordered" evidence="1">
    <location>
        <begin position="99"/>
        <end position="167"/>
    </location>
</feature>
<organism evidence="4">
    <name type="scientific">Blastobotrys adeninivorans</name>
    <name type="common">Yeast</name>
    <name type="synonym">Arxula adeninivorans</name>
    <dbReference type="NCBI Taxonomy" id="409370"/>
    <lineage>
        <taxon>Eukaryota</taxon>
        <taxon>Fungi</taxon>
        <taxon>Dikarya</taxon>
        <taxon>Ascomycota</taxon>
        <taxon>Saccharomycotina</taxon>
        <taxon>Dipodascomycetes</taxon>
        <taxon>Dipodascales</taxon>
        <taxon>Trichomonascaceae</taxon>
        <taxon>Blastobotrys</taxon>
    </lineage>
</organism>
<keyword evidence="2" id="KW-0812">Transmembrane</keyword>
<feature type="compositionally biased region" description="Basic and acidic residues" evidence="1">
    <location>
        <begin position="139"/>
        <end position="167"/>
    </location>
</feature>
<gene>
    <name evidence="4" type="ORF">GNLVRS02_ARAD1D38148g</name>
</gene>
<feature type="transmembrane region" description="Helical" evidence="2">
    <location>
        <begin position="6"/>
        <end position="23"/>
    </location>
</feature>
<reference evidence="4" key="1">
    <citation type="submission" date="2014-02" db="EMBL/GenBank/DDBJ databases">
        <authorList>
            <person name="Genoscope - CEA"/>
        </authorList>
    </citation>
    <scope>NUCLEOTIDE SEQUENCE</scope>
    <source>
        <strain evidence="4">LS3</strain>
    </source>
</reference>
<protein>
    <submittedName>
        <fullName evidence="4">ARAD1D38148p</fullName>
    </submittedName>
</protein>
<evidence type="ECO:0000313" key="4">
    <source>
        <dbReference type="EMBL" id="CDP38595.1"/>
    </source>
</evidence>
<dbReference type="InterPro" id="IPR003892">
    <property type="entry name" value="CUE"/>
</dbReference>